<evidence type="ECO:0000259" key="1">
    <source>
        <dbReference type="Pfam" id="PF00149"/>
    </source>
</evidence>
<dbReference type="InterPro" id="IPR029052">
    <property type="entry name" value="Metallo-depent_PP-like"/>
</dbReference>
<evidence type="ECO:0000313" key="2">
    <source>
        <dbReference type="EMBL" id="MCP0887917.1"/>
    </source>
</evidence>
<sequence length="181" mass="21821">MKYFIADMHFCHANIISFSNRPFKNVLEMNDEMVKLWNERVQSSEDEVYILGDFMYRGSAEKANEILKKLRGKKYLIRGNHEQYLDDSGFNLNNFEWVKDYYSFYYQRKKIILFHYPILEWDQYYNGSVLLYGHVHDKRMEYFDSTLGPRALNVGVDRIEFAPISIDKVLEKIEEQEISFY</sequence>
<dbReference type="Pfam" id="PF00149">
    <property type="entry name" value="Metallophos"/>
    <property type="match status" value="1"/>
</dbReference>
<evidence type="ECO:0000313" key="3">
    <source>
        <dbReference type="Proteomes" id="UP001139006"/>
    </source>
</evidence>
<dbReference type="Proteomes" id="UP001139006">
    <property type="component" value="Unassembled WGS sequence"/>
</dbReference>
<protein>
    <submittedName>
        <fullName evidence="2">Metallophosphoesterase</fullName>
    </submittedName>
</protein>
<dbReference type="SUPFAM" id="SSF56300">
    <property type="entry name" value="Metallo-dependent phosphatases"/>
    <property type="match status" value="1"/>
</dbReference>
<comment type="caution">
    <text evidence="2">The sequence shown here is derived from an EMBL/GenBank/DDBJ whole genome shotgun (WGS) entry which is preliminary data.</text>
</comment>
<organism evidence="2 3">
    <name type="scientific">Ligilactobacillus ubinensis</name>
    <dbReference type="NCBI Taxonomy" id="2876789"/>
    <lineage>
        <taxon>Bacteria</taxon>
        <taxon>Bacillati</taxon>
        <taxon>Bacillota</taxon>
        <taxon>Bacilli</taxon>
        <taxon>Lactobacillales</taxon>
        <taxon>Lactobacillaceae</taxon>
        <taxon>Ligilactobacillus</taxon>
    </lineage>
</organism>
<reference evidence="2 3" key="1">
    <citation type="journal article" date="2023" name="Int. J. Syst. Evol. Microbiol.">
        <title>Ligilactobacillus ubinensis sp. nov., a novel species isolated from the wild ferment of a durian fruit (Durio zibethinus).</title>
        <authorList>
            <person name="Heng Y.C."/>
            <person name="Menon N."/>
            <person name="Chen B."/>
            <person name="Loo B.Z.L."/>
            <person name="Wong G.W.J."/>
            <person name="Lim A.C.H."/>
            <person name="Silvaraju S."/>
            <person name="Kittelmann S."/>
        </authorList>
    </citation>
    <scope>NUCLEOTIDE SEQUENCE [LARGE SCALE GENOMIC DNA]</scope>
    <source>
        <strain evidence="2 3">WILCCON 0076</strain>
    </source>
</reference>
<accession>A0A9X2FLJ0</accession>
<proteinExistence type="predicted"/>
<dbReference type="GO" id="GO:0016787">
    <property type="term" value="F:hydrolase activity"/>
    <property type="evidence" value="ECO:0007669"/>
    <property type="project" value="InterPro"/>
</dbReference>
<dbReference type="InterPro" id="IPR004843">
    <property type="entry name" value="Calcineurin-like_PHP"/>
</dbReference>
<dbReference type="AlphaFoldDB" id="A0A9X2FLJ0"/>
<name>A0A9X2FLJ0_9LACO</name>
<dbReference type="Gene3D" id="3.60.21.10">
    <property type="match status" value="1"/>
</dbReference>
<keyword evidence="3" id="KW-1185">Reference proteome</keyword>
<gene>
    <name evidence="2" type="ORF">LB941_11305</name>
</gene>
<dbReference type="EMBL" id="JAIULA010000029">
    <property type="protein sequence ID" value="MCP0887917.1"/>
    <property type="molecule type" value="Genomic_DNA"/>
</dbReference>
<dbReference type="RefSeq" id="WP_253362075.1">
    <property type="nucleotide sequence ID" value="NZ_JAIULA010000029.1"/>
</dbReference>
<feature type="domain" description="Calcineurin-like phosphoesterase" evidence="1">
    <location>
        <begin position="4"/>
        <end position="102"/>
    </location>
</feature>